<keyword evidence="8" id="KW-0966">Cell projection</keyword>
<evidence type="ECO:0000256" key="6">
    <source>
        <dbReference type="ARBA" id="ARBA00037937"/>
    </source>
</evidence>
<reference evidence="9" key="1">
    <citation type="journal article" date="2019" name="Int. J. Syst. Evol. Microbiol.">
        <title>The Global Catalogue of Microorganisms (GCM) 10K type strain sequencing project: providing services to taxonomists for standard genome sequencing and annotation.</title>
        <authorList>
            <consortium name="The Broad Institute Genomics Platform"/>
            <consortium name="The Broad Institute Genome Sequencing Center for Infectious Disease"/>
            <person name="Wu L."/>
            <person name="Ma J."/>
        </authorList>
    </citation>
    <scope>NUCLEOTIDE SEQUENCE [LARGE SCALE GENOMIC DNA]</scope>
    <source>
        <strain evidence="9">DT28</strain>
    </source>
</reference>
<accession>A0ABV9JRP3</accession>
<dbReference type="InterPro" id="IPR022781">
    <property type="entry name" value="Flagellar_biosynth_FliO"/>
</dbReference>
<dbReference type="PANTHER" id="PTHR38766:SF1">
    <property type="entry name" value="FLAGELLAR PROTEIN FLIO"/>
    <property type="match status" value="1"/>
</dbReference>
<name>A0ABV9JRP3_9GAMM</name>
<evidence type="ECO:0000256" key="7">
    <source>
        <dbReference type="RuleBase" id="RU362064"/>
    </source>
</evidence>
<comment type="subcellular location">
    <subcellularLocation>
        <location evidence="7">Cell membrane</location>
    </subcellularLocation>
    <subcellularLocation>
        <location evidence="7">Bacterial flagellum basal body</location>
    </subcellularLocation>
</comment>
<evidence type="ECO:0000256" key="4">
    <source>
        <dbReference type="ARBA" id="ARBA00023136"/>
    </source>
</evidence>
<evidence type="ECO:0000256" key="3">
    <source>
        <dbReference type="ARBA" id="ARBA00022989"/>
    </source>
</evidence>
<dbReference type="PANTHER" id="PTHR38766">
    <property type="entry name" value="FLAGELLAR PROTEIN FLIO"/>
    <property type="match status" value="1"/>
</dbReference>
<feature type="transmembrane region" description="Helical" evidence="7">
    <location>
        <begin position="32"/>
        <end position="52"/>
    </location>
</feature>
<keyword evidence="5 7" id="KW-0975">Bacterial flagellum</keyword>
<proteinExistence type="inferred from homology"/>
<dbReference type="Pfam" id="PF04347">
    <property type="entry name" value="FliO"/>
    <property type="match status" value="1"/>
</dbReference>
<gene>
    <name evidence="8" type="primary">fliO</name>
    <name evidence="8" type="ORF">ACFO3I_17900</name>
</gene>
<evidence type="ECO:0000313" key="9">
    <source>
        <dbReference type="Proteomes" id="UP001595962"/>
    </source>
</evidence>
<protein>
    <recommendedName>
        <fullName evidence="7">Flagellar protein</fullName>
    </recommendedName>
</protein>
<comment type="caution">
    <text evidence="8">The sequence shown here is derived from an EMBL/GenBank/DDBJ whole genome shotgun (WGS) entry which is preliminary data.</text>
</comment>
<evidence type="ECO:0000256" key="2">
    <source>
        <dbReference type="ARBA" id="ARBA00022692"/>
    </source>
</evidence>
<dbReference type="EMBL" id="JBHSGB010000017">
    <property type="protein sequence ID" value="MFC4656897.1"/>
    <property type="molecule type" value="Genomic_DNA"/>
</dbReference>
<dbReference type="Proteomes" id="UP001595962">
    <property type="component" value="Unassembled WGS sequence"/>
</dbReference>
<organism evidence="8 9">
    <name type="scientific">Rheinheimera marina</name>
    <dbReference type="NCBI Taxonomy" id="1774958"/>
    <lineage>
        <taxon>Bacteria</taxon>
        <taxon>Pseudomonadati</taxon>
        <taxon>Pseudomonadota</taxon>
        <taxon>Gammaproteobacteria</taxon>
        <taxon>Chromatiales</taxon>
        <taxon>Chromatiaceae</taxon>
        <taxon>Rheinheimera</taxon>
    </lineage>
</organism>
<keyword evidence="8" id="KW-0969">Cilium</keyword>
<evidence type="ECO:0000256" key="1">
    <source>
        <dbReference type="ARBA" id="ARBA00022475"/>
    </source>
</evidence>
<keyword evidence="3 7" id="KW-1133">Transmembrane helix</keyword>
<dbReference type="RefSeq" id="WP_377336401.1">
    <property type="nucleotide sequence ID" value="NZ_JBHSGB010000017.1"/>
</dbReference>
<keyword evidence="8" id="KW-0282">Flagellum</keyword>
<dbReference type="InterPro" id="IPR052205">
    <property type="entry name" value="FliO/MopB"/>
</dbReference>
<sequence length="132" mass="14615">MLKHVLPLLLSAPVVAEEAVQSAPVGSGADLLNVFGSLVIVLGLLFALAWFYKKMVQKLPGSGQIKVVSSMMLGPRERLLVIEIQGKQRVLGVTGQQINFLFELEQPLSADQPPLDWRRQWQQLLQGKKDTN</sequence>
<keyword evidence="2 7" id="KW-0812">Transmembrane</keyword>
<evidence type="ECO:0000256" key="5">
    <source>
        <dbReference type="ARBA" id="ARBA00023143"/>
    </source>
</evidence>
<keyword evidence="4 7" id="KW-0472">Membrane</keyword>
<comment type="similarity">
    <text evidence="6 7">Belongs to the FliO/MopB family.</text>
</comment>
<keyword evidence="9" id="KW-1185">Reference proteome</keyword>
<keyword evidence="1 7" id="KW-1003">Cell membrane</keyword>
<evidence type="ECO:0000313" key="8">
    <source>
        <dbReference type="EMBL" id="MFC4656897.1"/>
    </source>
</evidence>
<dbReference type="NCBIfam" id="TIGR03500">
    <property type="entry name" value="FliO_TIGR"/>
    <property type="match status" value="1"/>
</dbReference>